<protein>
    <recommendedName>
        <fullName evidence="3">DUF2971 domain-containing protein</fullName>
    </recommendedName>
</protein>
<proteinExistence type="predicted"/>
<keyword evidence="2" id="KW-1185">Reference proteome</keyword>
<accession>A0ABX2BX65</accession>
<dbReference type="Proteomes" id="UP000652198">
    <property type="component" value="Unassembled WGS sequence"/>
</dbReference>
<comment type="caution">
    <text evidence="1">The sequence shown here is derived from an EMBL/GenBank/DDBJ whole genome shotgun (WGS) entry which is preliminary data.</text>
</comment>
<sequence>MDFTKFVSLLESRSLHFTRTDRFVDDPFEGSYPKLNVLARRIPPVGLPAEHHEVYVKAMTEDRPRMVRNMVKMVGVNCWHMNQHESAAMWSLYLKGSNGVAIQSTYRKLRDCFSGVQGDIFIGEVRYIDYESEFIDGTPNAFAPFMYKRKSFEHEKEVRAAIVRPPPNVEGGGWNFEAATFTDLRPRRGNATRRRSPPNEARQ</sequence>
<gene>
    <name evidence="1" type="ORF">GNZ12_24270</name>
</gene>
<evidence type="ECO:0000313" key="2">
    <source>
        <dbReference type="Proteomes" id="UP000652198"/>
    </source>
</evidence>
<name>A0ABX2BX65_9BURK</name>
<evidence type="ECO:0000313" key="1">
    <source>
        <dbReference type="EMBL" id="NPT44370.1"/>
    </source>
</evidence>
<dbReference type="EMBL" id="WOEY01000093">
    <property type="protein sequence ID" value="NPT44370.1"/>
    <property type="molecule type" value="Genomic_DNA"/>
</dbReference>
<organism evidence="1 2">
    <name type="scientific">Paraburkholderia solitsugae</name>
    <dbReference type="NCBI Taxonomy" id="2675748"/>
    <lineage>
        <taxon>Bacteria</taxon>
        <taxon>Pseudomonadati</taxon>
        <taxon>Pseudomonadota</taxon>
        <taxon>Betaproteobacteria</taxon>
        <taxon>Burkholderiales</taxon>
        <taxon>Burkholderiaceae</taxon>
        <taxon>Paraburkholderia</taxon>
    </lineage>
</organism>
<reference evidence="1 2" key="1">
    <citation type="submission" date="2019-11" db="EMBL/GenBank/DDBJ databases">
        <title>Metabolism of dissolved organic matter in forest soils.</title>
        <authorList>
            <person name="Cyle K.T."/>
            <person name="Wilhelm R.C."/>
            <person name="Martinez C.E."/>
        </authorList>
    </citation>
    <scope>NUCLEOTIDE SEQUENCE [LARGE SCALE GENOMIC DNA]</scope>
    <source>
        <strain evidence="1 2">1N</strain>
    </source>
</reference>
<evidence type="ECO:0008006" key="3">
    <source>
        <dbReference type="Google" id="ProtNLM"/>
    </source>
</evidence>
<dbReference type="RefSeq" id="WP_172314440.1">
    <property type="nucleotide sequence ID" value="NZ_WOEY01000093.1"/>
</dbReference>